<feature type="region of interest" description="Disordered" evidence="1">
    <location>
        <begin position="57"/>
        <end position="90"/>
    </location>
</feature>
<protein>
    <submittedName>
        <fullName evidence="3">Uncharacterized protein</fullName>
    </submittedName>
</protein>
<name>A0ABQ4PIE9_9GAMM</name>
<dbReference type="Proteomes" id="UP000887104">
    <property type="component" value="Unassembled WGS sequence"/>
</dbReference>
<reference evidence="3" key="1">
    <citation type="submission" date="2021-05" db="EMBL/GenBank/DDBJ databases">
        <title>Molecular characterization for Shewanella algae harboring chromosomal blaOXA-55-like strains isolated from clinical and environment sample.</title>
        <authorList>
            <person name="Ohama Y."/>
            <person name="Aoki K."/>
            <person name="Harada S."/>
            <person name="Moriya K."/>
            <person name="Ishii Y."/>
            <person name="Tateda K."/>
        </authorList>
    </citation>
    <scope>NUCLEOTIDE SEQUENCE</scope>
    <source>
        <strain evidence="3">JCM 11563</strain>
    </source>
</reference>
<comment type="caution">
    <text evidence="3">The sequence shown here is derived from an EMBL/GenBank/DDBJ whole genome shotgun (WGS) entry which is preliminary data.</text>
</comment>
<gene>
    <name evidence="3" type="ORF">TUM4438_26230</name>
</gene>
<sequence>MLLLFRFFGMFCLVMLLTQQASATDNKLTLGTVLDDQGNPIALPSTKVNNNLRYTIPTPKKPVKSSTKRKLTSKKVVKQSRKKQLASRNNVANDPGCRWLNSRMSSLEQYAGTGVNARNRHYQQELSIRQQEWQCLKCGAEGPSQGDHAQCQYRR</sequence>
<feature type="chain" id="PRO_5046338608" evidence="2">
    <location>
        <begin position="24"/>
        <end position="155"/>
    </location>
</feature>
<feature type="compositionally biased region" description="Basic residues" evidence="1">
    <location>
        <begin position="61"/>
        <end position="85"/>
    </location>
</feature>
<evidence type="ECO:0000313" key="4">
    <source>
        <dbReference type="Proteomes" id="UP000887104"/>
    </source>
</evidence>
<keyword evidence="2" id="KW-0732">Signal</keyword>
<evidence type="ECO:0000313" key="3">
    <source>
        <dbReference type="EMBL" id="GIU47333.1"/>
    </source>
</evidence>
<evidence type="ECO:0000256" key="2">
    <source>
        <dbReference type="SAM" id="SignalP"/>
    </source>
</evidence>
<dbReference type="RefSeq" id="WP_220781612.1">
    <property type="nucleotide sequence ID" value="NZ_BPEY01000046.1"/>
</dbReference>
<accession>A0ABQ4PIE9</accession>
<organism evidence="3 4">
    <name type="scientific">Shewanella sairae</name>
    <dbReference type="NCBI Taxonomy" id="190310"/>
    <lineage>
        <taxon>Bacteria</taxon>
        <taxon>Pseudomonadati</taxon>
        <taxon>Pseudomonadota</taxon>
        <taxon>Gammaproteobacteria</taxon>
        <taxon>Alteromonadales</taxon>
        <taxon>Shewanellaceae</taxon>
        <taxon>Shewanella</taxon>
    </lineage>
</organism>
<evidence type="ECO:0000256" key="1">
    <source>
        <dbReference type="SAM" id="MobiDB-lite"/>
    </source>
</evidence>
<feature type="signal peptide" evidence="2">
    <location>
        <begin position="1"/>
        <end position="23"/>
    </location>
</feature>
<proteinExistence type="predicted"/>
<keyword evidence="4" id="KW-1185">Reference proteome</keyword>
<dbReference type="EMBL" id="BPEY01000046">
    <property type="protein sequence ID" value="GIU47333.1"/>
    <property type="molecule type" value="Genomic_DNA"/>
</dbReference>